<evidence type="ECO:0000313" key="1">
    <source>
        <dbReference type="EMBL" id="MBJ7543226.1"/>
    </source>
</evidence>
<sequence>MQKQSRLPPSLPPRGLSRDQAAEYICASPALFDQLVRDGRMPKPVRINTKPVWDRVEIDLYFSALKSEEAAIADDPWSDFDRAA</sequence>
<reference evidence="1 2" key="1">
    <citation type="submission" date="2020-12" db="EMBL/GenBank/DDBJ databases">
        <title>Revised draft genomes of Rhodomicrobium vannielii ATCC 17100 and Rhodomicrobium udaipurense JA643.</title>
        <authorList>
            <person name="Conners E.M."/>
            <person name="Davenport E.J."/>
            <person name="Bose A."/>
        </authorList>
    </citation>
    <scope>NUCLEOTIDE SEQUENCE [LARGE SCALE GENOMIC DNA]</scope>
    <source>
        <strain evidence="1 2">JA643</strain>
    </source>
</reference>
<dbReference type="AlphaFoldDB" id="A0A8I1GG26"/>
<dbReference type="RefSeq" id="WP_037242435.1">
    <property type="nucleotide sequence ID" value="NZ_JAEMUK010000012.1"/>
</dbReference>
<name>A0A8I1GG26_9HYPH</name>
<gene>
    <name evidence="1" type="ORF">JDN41_06625</name>
</gene>
<accession>A0A8I1GG26</accession>
<comment type="caution">
    <text evidence="1">The sequence shown here is derived from an EMBL/GenBank/DDBJ whole genome shotgun (WGS) entry which is preliminary data.</text>
</comment>
<keyword evidence="2" id="KW-1185">Reference proteome</keyword>
<dbReference type="Proteomes" id="UP000623250">
    <property type="component" value="Unassembled WGS sequence"/>
</dbReference>
<evidence type="ECO:0000313" key="2">
    <source>
        <dbReference type="Proteomes" id="UP000623250"/>
    </source>
</evidence>
<organism evidence="1 2">
    <name type="scientific">Rhodomicrobium udaipurense</name>
    <dbReference type="NCBI Taxonomy" id="1202716"/>
    <lineage>
        <taxon>Bacteria</taxon>
        <taxon>Pseudomonadati</taxon>
        <taxon>Pseudomonadota</taxon>
        <taxon>Alphaproteobacteria</taxon>
        <taxon>Hyphomicrobiales</taxon>
        <taxon>Hyphomicrobiaceae</taxon>
        <taxon>Rhodomicrobium</taxon>
    </lineage>
</organism>
<proteinExistence type="predicted"/>
<protein>
    <submittedName>
        <fullName evidence="1">Uncharacterized protein</fullName>
    </submittedName>
</protein>
<dbReference type="EMBL" id="JAEMUK010000012">
    <property type="protein sequence ID" value="MBJ7543226.1"/>
    <property type="molecule type" value="Genomic_DNA"/>
</dbReference>